<sequence length="102" mass="11647">MENQQKDTVGLQSTEPDLLYQKPANYARRKPMEQTQQEQFIIRRIGGTTYKVRVAFSETAAETMEEKILRMIRNEGVTNDGTCGIMEAPQMSRQSERSAECA</sequence>
<gene>
    <name evidence="2" type="ORF">MM50RIKEN_03970</name>
</gene>
<dbReference type="KEGG" id="vcop:MM50RIKEN_03970"/>
<reference evidence="2" key="1">
    <citation type="submission" date="2020-09" db="EMBL/GenBank/DDBJ databases">
        <title>New species isolated from human feces.</title>
        <authorList>
            <person name="Kitahara M."/>
            <person name="Shigeno Y."/>
            <person name="Shime M."/>
            <person name="Matsumoto Y."/>
            <person name="Nakamura S."/>
            <person name="Motooka D."/>
            <person name="Fukuoka S."/>
            <person name="Nishikawa H."/>
            <person name="Benno Y."/>
        </authorList>
    </citation>
    <scope>NUCLEOTIDE SEQUENCE</scope>
    <source>
        <strain evidence="2">MM50</strain>
    </source>
</reference>
<keyword evidence="3" id="KW-1185">Reference proteome</keyword>
<evidence type="ECO:0008006" key="4">
    <source>
        <dbReference type="Google" id="ProtNLM"/>
    </source>
</evidence>
<protein>
    <recommendedName>
        <fullName evidence="4">Transposon-encoded protein TnpW</fullName>
    </recommendedName>
</protein>
<accession>A0A810PYH3</accession>
<proteinExistence type="predicted"/>
<feature type="compositionally biased region" description="Polar residues" evidence="1">
    <location>
        <begin position="1"/>
        <end position="15"/>
    </location>
</feature>
<dbReference type="Pfam" id="PF14202">
    <property type="entry name" value="TnpW"/>
    <property type="match status" value="1"/>
</dbReference>
<dbReference type="EMBL" id="AP023418">
    <property type="protein sequence ID" value="BCK80634.1"/>
    <property type="molecule type" value="Genomic_DNA"/>
</dbReference>
<dbReference type="AlphaFoldDB" id="A0A810PYH3"/>
<feature type="region of interest" description="Disordered" evidence="1">
    <location>
        <begin position="1"/>
        <end position="36"/>
    </location>
</feature>
<dbReference type="InterPro" id="IPR026990">
    <property type="entry name" value="TnpW"/>
</dbReference>
<evidence type="ECO:0000313" key="2">
    <source>
        <dbReference type="EMBL" id="BCK80634.1"/>
    </source>
</evidence>
<evidence type="ECO:0000256" key="1">
    <source>
        <dbReference type="SAM" id="MobiDB-lite"/>
    </source>
</evidence>
<dbReference type="Proteomes" id="UP000681035">
    <property type="component" value="Chromosome"/>
</dbReference>
<name>A0A810PYH3_9FIRM</name>
<evidence type="ECO:0000313" key="3">
    <source>
        <dbReference type="Proteomes" id="UP000681035"/>
    </source>
</evidence>
<organism evidence="2 3">
    <name type="scientific">Vescimonas coprocola</name>
    <dbReference type="NCBI Taxonomy" id="2714355"/>
    <lineage>
        <taxon>Bacteria</taxon>
        <taxon>Bacillati</taxon>
        <taxon>Bacillota</taxon>
        <taxon>Clostridia</taxon>
        <taxon>Eubacteriales</taxon>
        <taxon>Oscillospiraceae</taxon>
        <taxon>Vescimonas</taxon>
    </lineage>
</organism>